<sequence length="119" mass="13316">MTDISKLIDAAKSAKTYQELEQIFDLFLYSPIDVNFGVDKLDRVAIATARKEANQRAIKIIQRAAVDPNSITEEDRAELRKYTGNGGIGGSTNEYYTPQWVPPAFGIPWPLMASRMATY</sequence>
<accession>A0A090RK27</accession>
<evidence type="ECO:0000313" key="1">
    <source>
        <dbReference type="EMBL" id="GAL07862.1"/>
    </source>
</evidence>
<dbReference type="AlphaFoldDB" id="A0A090RK27"/>
<comment type="caution">
    <text evidence="1">The sequence shown here is derived from an EMBL/GenBank/DDBJ whole genome shotgun (WGS) entry which is preliminary data.</text>
</comment>
<name>A0A090RK27_9GAMM</name>
<dbReference type="STRING" id="754436.JCM19237_242"/>
<dbReference type="Proteomes" id="UP000029227">
    <property type="component" value="Unassembled WGS sequence"/>
</dbReference>
<organism evidence="1 2">
    <name type="scientific">Photobacterium aphoticum</name>
    <dbReference type="NCBI Taxonomy" id="754436"/>
    <lineage>
        <taxon>Bacteria</taxon>
        <taxon>Pseudomonadati</taxon>
        <taxon>Pseudomonadota</taxon>
        <taxon>Gammaproteobacteria</taxon>
        <taxon>Vibrionales</taxon>
        <taxon>Vibrionaceae</taxon>
        <taxon>Photobacterium</taxon>
    </lineage>
</organism>
<protein>
    <submittedName>
        <fullName evidence="1">Uncharacterized protein</fullName>
    </submittedName>
</protein>
<dbReference type="EMBL" id="BBMN01000020">
    <property type="protein sequence ID" value="GAL07862.1"/>
    <property type="molecule type" value="Genomic_DNA"/>
</dbReference>
<evidence type="ECO:0000313" key="2">
    <source>
        <dbReference type="Proteomes" id="UP000029227"/>
    </source>
</evidence>
<reference evidence="1 2" key="1">
    <citation type="journal article" date="2014" name="Genome Announc.">
        <title>Draft Genome Sequences of Two Vibrionaceae Species, Vibrio ponticus C121 and Photobacterium aphoticum C119, Isolated as Coral Reef Microbiota.</title>
        <authorList>
            <person name="Al-saari N."/>
            <person name="Meirelles P.M."/>
            <person name="Mino S."/>
            <person name="Suda W."/>
            <person name="Oshima K."/>
            <person name="Hattori M."/>
            <person name="Ohkuma M."/>
            <person name="Thompson F.L."/>
            <person name="Gomez-Gil B."/>
            <person name="Sawabe T."/>
            <person name="Sawabe T."/>
        </authorList>
    </citation>
    <scope>NUCLEOTIDE SEQUENCE [LARGE SCALE GENOMIC DNA]</scope>
    <source>
        <strain evidence="1 2">JCM 19237</strain>
    </source>
</reference>
<gene>
    <name evidence="1" type="ORF">JCM19237_242</name>
</gene>
<proteinExistence type="predicted"/>